<keyword evidence="1" id="KW-0472">Membrane</keyword>
<evidence type="ECO:0008006" key="4">
    <source>
        <dbReference type="Google" id="ProtNLM"/>
    </source>
</evidence>
<dbReference type="PANTHER" id="PTHR35699">
    <property type="entry name" value="F2J10.10 PROTEIN"/>
    <property type="match status" value="1"/>
</dbReference>
<dbReference type="EMBL" id="JAEFBK010000006">
    <property type="protein sequence ID" value="KAG7594672.1"/>
    <property type="molecule type" value="Genomic_DNA"/>
</dbReference>
<evidence type="ECO:0000313" key="2">
    <source>
        <dbReference type="EMBL" id="KAG7594672.1"/>
    </source>
</evidence>
<comment type="caution">
    <text evidence="2">The sequence shown here is derived from an EMBL/GenBank/DDBJ whole genome shotgun (WGS) entry which is preliminary data.</text>
</comment>
<reference evidence="2 3" key="1">
    <citation type="submission" date="2020-12" db="EMBL/GenBank/DDBJ databases">
        <title>Concerted genomic and epigenomic changes stabilize Arabidopsis allopolyploids.</title>
        <authorList>
            <person name="Chen Z."/>
        </authorList>
    </citation>
    <scope>NUCLEOTIDE SEQUENCE [LARGE SCALE GENOMIC DNA]</scope>
    <source>
        <strain evidence="2">Allo738</strain>
        <tissue evidence="2">Leaf</tissue>
    </source>
</reference>
<keyword evidence="1" id="KW-1133">Transmembrane helix</keyword>
<evidence type="ECO:0000256" key="1">
    <source>
        <dbReference type="SAM" id="Phobius"/>
    </source>
</evidence>
<dbReference type="AlphaFoldDB" id="A0A8T2C9A3"/>
<evidence type="ECO:0000313" key="3">
    <source>
        <dbReference type="Proteomes" id="UP000694240"/>
    </source>
</evidence>
<sequence length="212" mass="23401">MASSSLEIVKLCGSPVSIPRHKSPIKLECRKRVLRLSDSRTCHRLGTCVRVSSSALNGDNQSKGEEPPESLFMKELKRRGMTPTSLLQDYEVDQDEIKTGKETGNTSKATATTPAFDKSLLNQRERSLALNSEGLEGLIPRARILLTIGGTFFLGFWPLIVLTLGAFSALYLYFGADFVHDGSRTPVSPPPYIDPYALLEDERISGMDPRLN</sequence>
<name>A0A8T2C9A3_9BRAS</name>
<keyword evidence="3" id="KW-1185">Reference proteome</keyword>
<protein>
    <recommendedName>
        <fullName evidence="4">Tubulin alpha-6 chain</fullName>
    </recommendedName>
</protein>
<dbReference type="Proteomes" id="UP000694240">
    <property type="component" value="Chromosome 6"/>
</dbReference>
<keyword evidence="1" id="KW-0812">Transmembrane</keyword>
<gene>
    <name evidence="2" type="ORF">ISN45_Aa01g034150</name>
</gene>
<organism evidence="2 3">
    <name type="scientific">Arabidopsis thaliana x Arabidopsis arenosa</name>
    <dbReference type="NCBI Taxonomy" id="1240361"/>
    <lineage>
        <taxon>Eukaryota</taxon>
        <taxon>Viridiplantae</taxon>
        <taxon>Streptophyta</taxon>
        <taxon>Embryophyta</taxon>
        <taxon>Tracheophyta</taxon>
        <taxon>Spermatophyta</taxon>
        <taxon>Magnoliopsida</taxon>
        <taxon>eudicotyledons</taxon>
        <taxon>Gunneridae</taxon>
        <taxon>Pentapetalae</taxon>
        <taxon>rosids</taxon>
        <taxon>malvids</taxon>
        <taxon>Brassicales</taxon>
        <taxon>Brassicaceae</taxon>
        <taxon>Camelineae</taxon>
        <taxon>Arabidopsis</taxon>
    </lineage>
</organism>
<dbReference type="PANTHER" id="PTHR35699:SF1">
    <property type="entry name" value="F2J10.10 PROTEIN"/>
    <property type="match status" value="1"/>
</dbReference>
<proteinExistence type="predicted"/>
<accession>A0A8T2C9A3</accession>
<feature type="transmembrane region" description="Helical" evidence="1">
    <location>
        <begin position="144"/>
        <end position="174"/>
    </location>
</feature>